<proteinExistence type="predicted"/>
<dbReference type="EMBL" id="JAUKTV010000011">
    <property type="protein sequence ID" value="KAK0723816.1"/>
    <property type="molecule type" value="Genomic_DNA"/>
</dbReference>
<comment type="caution">
    <text evidence="2">The sequence shown here is derived from an EMBL/GenBank/DDBJ whole genome shotgun (WGS) entry which is preliminary data.</text>
</comment>
<dbReference type="AlphaFoldDB" id="A0AA40E4L7"/>
<keyword evidence="3" id="KW-1185">Reference proteome</keyword>
<reference evidence="2" key="1">
    <citation type="submission" date="2023-06" db="EMBL/GenBank/DDBJ databases">
        <title>Genome-scale phylogeny and comparative genomics of the fungal order Sordariales.</title>
        <authorList>
            <consortium name="Lawrence Berkeley National Laboratory"/>
            <person name="Hensen N."/>
            <person name="Bonometti L."/>
            <person name="Westerberg I."/>
            <person name="Brannstrom I.O."/>
            <person name="Guillou S."/>
            <person name="Cros-Aarteil S."/>
            <person name="Calhoun S."/>
            <person name="Haridas S."/>
            <person name="Kuo A."/>
            <person name="Mondo S."/>
            <person name="Pangilinan J."/>
            <person name="Riley R."/>
            <person name="Labutti K."/>
            <person name="Andreopoulos B."/>
            <person name="Lipzen A."/>
            <person name="Chen C."/>
            <person name="Yanf M."/>
            <person name="Daum C."/>
            <person name="Ng V."/>
            <person name="Clum A."/>
            <person name="Steindorff A."/>
            <person name="Ohm R."/>
            <person name="Martin F."/>
            <person name="Silar P."/>
            <person name="Natvig D."/>
            <person name="Lalanne C."/>
            <person name="Gautier V."/>
            <person name="Ament-Velasquez S.L."/>
            <person name="Kruys A."/>
            <person name="Hutchinson M.I."/>
            <person name="Powell A.J."/>
            <person name="Barry K."/>
            <person name="Miller A.N."/>
            <person name="Grigoriev I.V."/>
            <person name="Debuchy R."/>
            <person name="Gladieux P."/>
            <person name="Thoren M.H."/>
            <person name="Johannesson H."/>
        </authorList>
    </citation>
    <scope>NUCLEOTIDE SEQUENCE</scope>
    <source>
        <strain evidence="2">CBS 540.89</strain>
    </source>
</reference>
<organism evidence="2 3">
    <name type="scientific">Apiosordaria backusii</name>
    <dbReference type="NCBI Taxonomy" id="314023"/>
    <lineage>
        <taxon>Eukaryota</taxon>
        <taxon>Fungi</taxon>
        <taxon>Dikarya</taxon>
        <taxon>Ascomycota</taxon>
        <taxon>Pezizomycotina</taxon>
        <taxon>Sordariomycetes</taxon>
        <taxon>Sordariomycetidae</taxon>
        <taxon>Sordariales</taxon>
        <taxon>Lasiosphaeriaceae</taxon>
        <taxon>Apiosordaria</taxon>
    </lineage>
</organism>
<evidence type="ECO:0000313" key="2">
    <source>
        <dbReference type="EMBL" id="KAK0723816.1"/>
    </source>
</evidence>
<name>A0AA40E4L7_9PEZI</name>
<feature type="signal peptide" evidence="1">
    <location>
        <begin position="1"/>
        <end position="18"/>
    </location>
</feature>
<protein>
    <recommendedName>
        <fullName evidence="4">Secreted protein</fullName>
    </recommendedName>
</protein>
<evidence type="ECO:0000256" key="1">
    <source>
        <dbReference type="SAM" id="SignalP"/>
    </source>
</evidence>
<keyword evidence="1" id="KW-0732">Signal</keyword>
<gene>
    <name evidence="2" type="ORF">B0T21DRAFT_43779</name>
</gene>
<evidence type="ECO:0008006" key="4">
    <source>
        <dbReference type="Google" id="ProtNLM"/>
    </source>
</evidence>
<sequence length="113" mass="12717">MSFLYFFLSCLMYLCCLGLRCTTCPCLDGSACLFSAGLLLVFHSHNIVRTFYFAFVLHTQVDKSGRLFFFFFQSGKGGEFVISTTIHTYLPRYHNLSPSVSGGGWIVSRGTRV</sequence>
<feature type="chain" id="PRO_5041351085" description="Secreted protein" evidence="1">
    <location>
        <begin position="19"/>
        <end position="113"/>
    </location>
</feature>
<accession>A0AA40E4L7</accession>
<dbReference type="Proteomes" id="UP001172159">
    <property type="component" value="Unassembled WGS sequence"/>
</dbReference>
<evidence type="ECO:0000313" key="3">
    <source>
        <dbReference type="Proteomes" id="UP001172159"/>
    </source>
</evidence>